<sequence length="251" mass="27982">MKSNSDDHATANGPPITCDICFGMTIYSSAMRDAKKPPMCIGLHGENMEVDNDGLAKDLDKAGFDQSLAQSELELASHPDMLNFMIEVQHMRAFSASITNRPFPLVNPALQDYVFVPKTDRFRYIFWGATVYISKPPSDDARMVLPLCQGYTWYLVKPKKSPAGQVTSEPLPPATSTLSKSQPDIPQVDILARAQTACSFTARAMITFTERHLSNFPEKYVHAMERLARGMYAQMENLAKLAHDFGSKRDP</sequence>
<organism evidence="1 2">
    <name type="scientific">Aphanomyces euteiches</name>
    <dbReference type="NCBI Taxonomy" id="100861"/>
    <lineage>
        <taxon>Eukaryota</taxon>
        <taxon>Sar</taxon>
        <taxon>Stramenopiles</taxon>
        <taxon>Oomycota</taxon>
        <taxon>Saprolegniomycetes</taxon>
        <taxon>Saprolegniales</taxon>
        <taxon>Verrucalvaceae</taxon>
        <taxon>Aphanomyces</taxon>
    </lineage>
</organism>
<evidence type="ECO:0000313" key="2">
    <source>
        <dbReference type="Proteomes" id="UP000481153"/>
    </source>
</evidence>
<keyword evidence="2" id="KW-1185">Reference proteome</keyword>
<dbReference type="AlphaFoldDB" id="A0A6G0X663"/>
<protein>
    <submittedName>
        <fullName evidence="1">Uncharacterized protein</fullName>
    </submittedName>
</protein>
<comment type="caution">
    <text evidence="1">The sequence shown here is derived from an EMBL/GenBank/DDBJ whole genome shotgun (WGS) entry which is preliminary data.</text>
</comment>
<proteinExistence type="predicted"/>
<gene>
    <name evidence="1" type="ORF">Ae201684_008142</name>
</gene>
<evidence type="ECO:0000313" key="1">
    <source>
        <dbReference type="EMBL" id="KAF0735365.1"/>
    </source>
</evidence>
<dbReference type="Proteomes" id="UP000481153">
    <property type="component" value="Unassembled WGS sequence"/>
</dbReference>
<reference evidence="1 2" key="1">
    <citation type="submission" date="2019-07" db="EMBL/GenBank/DDBJ databases">
        <title>Genomics analysis of Aphanomyces spp. identifies a new class of oomycete effector associated with host adaptation.</title>
        <authorList>
            <person name="Gaulin E."/>
        </authorList>
    </citation>
    <scope>NUCLEOTIDE SEQUENCE [LARGE SCALE GENOMIC DNA]</scope>
    <source>
        <strain evidence="1 2">ATCC 201684</strain>
    </source>
</reference>
<name>A0A6G0X663_9STRA</name>
<dbReference type="VEuPathDB" id="FungiDB:AeMF1_019755"/>
<dbReference type="EMBL" id="VJMJ01000099">
    <property type="protein sequence ID" value="KAF0735365.1"/>
    <property type="molecule type" value="Genomic_DNA"/>
</dbReference>
<accession>A0A6G0X663</accession>